<name>A0A7R9LN84_9ACAR</name>
<reference evidence="1" key="1">
    <citation type="submission" date="2020-11" db="EMBL/GenBank/DDBJ databases">
        <authorList>
            <person name="Tran Van P."/>
        </authorList>
    </citation>
    <scope>NUCLEOTIDE SEQUENCE</scope>
</reference>
<dbReference type="EMBL" id="CAJPVJ010001561">
    <property type="protein sequence ID" value="CAG2164941.1"/>
    <property type="molecule type" value="Genomic_DNA"/>
</dbReference>
<protein>
    <submittedName>
        <fullName evidence="1">Uncharacterized protein</fullName>
    </submittedName>
</protein>
<sequence>MAYDIRTDTIVVSDANRLANCAQVDAQVIGAIDQLFAGIHSIWHQCFPDVELPVRTDAPLDASLVDNYEIHVDTGTHLAFKYCSHMRMNVNAVAGFPYAMLPALCDHLSQFANALNIRLSGQAVEGPHEQREVDTAGAH</sequence>
<keyword evidence="2" id="KW-1185">Reference proteome</keyword>
<gene>
    <name evidence="1" type="ORF">ONB1V03_LOCUS4488</name>
</gene>
<evidence type="ECO:0000313" key="1">
    <source>
        <dbReference type="EMBL" id="CAD7644105.1"/>
    </source>
</evidence>
<accession>A0A7R9LN84</accession>
<proteinExistence type="predicted"/>
<dbReference type="AlphaFoldDB" id="A0A7R9LN84"/>
<dbReference type="Proteomes" id="UP000728032">
    <property type="component" value="Unassembled WGS sequence"/>
</dbReference>
<evidence type="ECO:0000313" key="2">
    <source>
        <dbReference type="Proteomes" id="UP000728032"/>
    </source>
</evidence>
<dbReference type="EMBL" id="OC916386">
    <property type="protein sequence ID" value="CAD7644105.1"/>
    <property type="molecule type" value="Genomic_DNA"/>
</dbReference>
<organism evidence="1">
    <name type="scientific">Oppiella nova</name>
    <dbReference type="NCBI Taxonomy" id="334625"/>
    <lineage>
        <taxon>Eukaryota</taxon>
        <taxon>Metazoa</taxon>
        <taxon>Ecdysozoa</taxon>
        <taxon>Arthropoda</taxon>
        <taxon>Chelicerata</taxon>
        <taxon>Arachnida</taxon>
        <taxon>Acari</taxon>
        <taxon>Acariformes</taxon>
        <taxon>Sarcoptiformes</taxon>
        <taxon>Oribatida</taxon>
        <taxon>Brachypylina</taxon>
        <taxon>Oppioidea</taxon>
        <taxon>Oppiidae</taxon>
        <taxon>Oppiella</taxon>
    </lineage>
</organism>